<keyword evidence="8" id="KW-0408">Iron</keyword>
<evidence type="ECO:0000256" key="2">
    <source>
        <dbReference type="ARBA" id="ARBA00001966"/>
    </source>
</evidence>
<gene>
    <name evidence="13" type="ORF">GCM10022408_32750</name>
</gene>
<comment type="similarity">
    <text evidence="3">Belongs to the prokaryotic molybdopterin-containing oxidoreductase family.</text>
</comment>
<evidence type="ECO:0000256" key="7">
    <source>
        <dbReference type="ARBA" id="ARBA00023002"/>
    </source>
</evidence>
<keyword evidence="7" id="KW-0560">Oxidoreductase</keyword>
<keyword evidence="5" id="KW-0500">Molybdenum</keyword>
<organism evidence="13 14">
    <name type="scientific">Hymenobacter fastidiosus</name>
    <dbReference type="NCBI Taxonomy" id="486264"/>
    <lineage>
        <taxon>Bacteria</taxon>
        <taxon>Pseudomonadati</taxon>
        <taxon>Bacteroidota</taxon>
        <taxon>Cytophagia</taxon>
        <taxon>Cytophagales</taxon>
        <taxon>Hymenobacteraceae</taxon>
        <taxon>Hymenobacter</taxon>
    </lineage>
</organism>
<dbReference type="RefSeq" id="WP_345074483.1">
    <property type="nucleotide sequence ID" value="NZ_BAABDJ010000037.1"/>
</dbReference>
<comment type="cofactor">
    <cofactor evidence="1">
        <name>Mo-bis(molybdopterin guanine dinucleotide)</name>
        <dbReference type="ChEBI" id="CHEBI:60539"/>
    </cofactor>
</comment>
<keyword evidence="14" id="KW-1185">Reference proteome</keyword>
<reference evidence="14" key="1">
    <citation type="journal article" date="2019" name="Int. J. Syst. Evol. Microbiol.">
        <title>The Global Catalogue of Microorganisms (GCM) 10K type strain sequencing project: providing services to taxonomists for standard genome sequencing and annotation.</title>
        <authorList>
            <consortium name="The Broad Institute Genomics Platform"/>
            <consortium name="The Broad Institute Genome Sequencing Center for Infectious Disease"/>
            <person name="Wu L."/>
            <person name="Ma J."/>
        </authorList>
    </citation>
    <scope>NUCLEOTIDE SEQUENCE [LARGE SCALE GENOMIC DNA]</scope>
    <source>
        <strain evidence="14">JCM 17224</strain>
    </source>
</reference>
<name>A0ABP7SUD2_9BACT</name>
<evidence type="ECO:0000256" key="8">
    <source>
        <dbReference type="ARBA" id="ARBA00023004"/>
    </source>
</evidence>
<dbReference type="InterPro" id="IPR041953">
    <property type="entry name" value="YdeP_MopB"/>
</dbReference>
<dbReference type="InterPro" id="IPR006657">
    <property type="entry name" value="MoPterin_dinucl-bd_dom"/>
</dbReference>
<feature type="compositionally biased region" description="Basic and acidic residues" evidence="10">
    <location>
        <begin position="11"/>
        <end position="31"/>
    </location>
</feature>
<evidence type="ECO:0000313" key="13">
    <source>
        <dbReference type="EMBL" id="GAA4016685.1"/>
    </source>
</evidence>
<comment type="cofactor">
    <cofactor evidence="2">
        <name>[4Fe-4S] cluster</name>
        <dbReference type="ChEBI" id="CHEBI:49883"/>
    </cofactor>
</comment>
<dbReference type="InterPro" id="IPR006656">
    <property type="entry name" value="Mopterin_OxRdtase"/>
</dbReference>
<dbReference type="CDD" id="cd02787">
    <property type="entry name" value="MopB_CT_ydeP"/>
    <property type="match status" value="1"/>
</dbReference>
<keyword evidence="4" id="KW-0004">4Fe-4S</keyword>
<evidence type="ECO:0000256" key="3">
    <source>
        <dbReference type="ARBA" id="ARBA00010312"/>
    </source>
</evidence>
<dbReference type="InterPro" id="IPR037951">
    <property type="entry name" value="MopB_CT_YdeP"/>
</dbReference>
<evidence type="ECO:0000259" key="11">
    <source>
        <dbReference type="Pfam" id="PF00384"/>
    </source>
</evidence>
<keyword evidence="6" id="KW-0479">Metal-binding</keyword>
<keyword evidence="9" id="KW-0411">Iron-sulfur</keyword>
<evidence type="ECO:0000256" key="1">
    <source>
        <dbReference type="ARBA" id="ARBA00001942"/>
    </source>
</evidence>
<dbReference type="SUPFAM" id="SSF50692">
    <property type="entry name" value="ADC-like"/>
    <property type="match status" value="1"/>
</dbReference>
<dbReference type="Gene3D" id="3.40.50.740">
    <property type="match status" value="1"/>
</dbReference>
<dbReference type="InterPro" id="IPR050123">
    <property type="entry name" value="Prok_molybdopt-oxidoreductase"/>
</dbReference>
<protein>
    <submittedName>
        <fullName evidence="13">FdhF/YdeP family oxidoreductase</fullName>
    </submittedName>
</protein>
<proteinExistence type="inferred from homology"/>
<dbReference type="InterPro" id="IPR010046">
    <property type="entry name" value="Mopterin_OxRdtse_a_bac"/>
</dbReference>
<dbReference type="EMBL" id="BAABDJ010000037">
    <property type="protein sequence ID" value="GAA4016685.1"/>
    <property type="molecule type" value="Genomic_DNA"/>
</dbReference>
<evidence type="ECO:0000313" key="14">
    <source>
        <dbReference type="Proteomes" id="UP001500567"/>
    </source>
</evidence>
<dbReference type="CDD" id="cd02767">
    <property type="entry name" value="MopB_ydeP"/>
    <property type="match status" value="1"/>
</dbReference>
<dbReference type="Gene3D" id="3.40.228.10">
    <property type="entry name" value="Dimethylsulfoxide Reductase, domain 2"/>
    <property type="match status" value="1"/>
</dbReference>
<dbReference type="PANTHER" id="PTHR43105:SF4">
    <property type="entry name" value="PROTEIN YDEP"/>
    <property type="match status" value="1"/>
</dbReference>
<evidence type="ECO:0000256" key="6">
    <source>
        <dbReference type="ARBA" id="ARBA00022723"/>
    </source>
</evidence>
<dbReference type="Pfam" id="PF00384">
    <property type="entry name" value="Molybdopterin"/>
    <property type="match status" value="1"/>
</dbReference>
<evidence type="ECO:0000256" key="9">
    <source>
        <dbReference type="ARBA" id="ARBA00023014"/>
    </source>
</evidence>
<evidence type="ECO:0000256" key="5">
    <source>
        <dbReference type="ARBA" id="ARBA00022505"/>
    </source>
</evidence>
<accession>A0ABP7SUD2</accession>
<feature type="region of interest" description="Disordered" evidence="10">
    <location>
        <begin position="1"/>
        <end position="56"/>
    </location>
</feature>
<dbReference type="Proteomes" id="UP001500567">
    <property type="component" value="Unassembled WGS sequence"/>
</dbReference>
<evidence type="ECO:0000259" key="12">
    <source>
        <dbReference type="Pfam" id="PF01568"/>
    </source>
</evidence>
<feature type="domain" description="Molybdopterin dinucleotide-binding" evidence="12">
    <location>
        <begin position="730"/>
        <end position="836"/>
    </location>
</feature>
<sequence length="865" mass="93944">MEDSPVTDPGKAGKAEEQKAENAPKSGERPDQGAAPVADHEIPNADNPTKVAHEASADAPRQYIPAPEPANAKFLHPVLAQPPEALTGLRLEGPARVAAGVTAVLKSMQFSWGEGGVGRGSKALLGMNQTDGFDCSSCAWPDPDGHRSVAEFCENGAKAAASDADDKAAGPEFFARHSLAELSRMTDRDQNNAGRLTHPLVKRPGDNHYSPIGWPEAFDIIAKELNTLASPDEAAFYTSGKVPNEPAFLFQLFVRQFGTNNLPDCSNMCHESSGSALSPTLGLGKGSVTLNDIHEAEVILIIGQNPGTNHPRMLTALQKAKRNGARIISINPLIEAGLVAFKNPQDFMNPLRALGALMGDGTPITDLYLQVRVDGDMALLRGIMKHLFEAEDRNPGQVVDRPFVDKFTTGFAGFEQNIRTTSWEEIEEQSGISRAQLLEAANIIASKQKIITCWAMGVTQQRHGVQTIQEIVNLQLMKGAIGKPGAGTCPVRGHSNVQGDRTMGIWERVHSGFLDALEKEFSFSAPREDGLDVVETIRGMHDGRIKVYFGLGGNLLAAGPDTELIADGMRKQSLTVFVGTKLNRGHLVTGQTSLLLPCFTHADIDLQRSGQQMTSCENSMGVVSQNKGVLVPLAGEMMSEVAIISGMAIATLGAKTNIADWVAMTENYDVIRDHISRVIPGFEDFNQKLRRPGGFYLPNGPRERKFTTKNGKANFTTTTLPKHTLLPDQLVLMTVRSHDQFNTTIYEYNDRYRGVYGERRVLFMNVQDMATRGIKAQGLIDITSHFEGEQRTLEKFVAVPYDIPKGNVAAYFPEANPLVPISSVAKVSNTPTSKYVVVTVVPTKAINSTQEYLEARVTAREKEAG</sequence>
<comment type="caution">
    <text evidence="13">The sequence shown here is derived from an EMBL/GenBank/DDBJ whole genome shotgun (WGS) entry which is preliminary data.</text>
</comment>
<dbReference type="Pfam" id="PF01568">
    <property type="entry name" value="Molydop_binding"/>
    <property type="match status" value="1"/>
</dbReference>
<feature type="domain" description="Molybdopterin oxidoreductase" evidence="11">
    <location>
        <begin position="195"/>
        <end position="576"/>
    </location>
</feature>
<dbReference type="SUPFAM" id="SSF53706">
    <property type="entry name" value="Formate dehydrogenase/DMSO reductase, domains 1-3"/>
    <property type="match status" value="1"/>
</dbReference>
<dbReference type="InterPro" id="IPR009010">
    <property type="entry name" value="Asp_de-COase-like_dom_sf"/>
</dbReference>
<dbReference type="PANTHER" id="PTHR43105">
    <property type="entry name" value="RESPIRATORY NITRATE REDUCTASE"/>
    <property type="match status" value="1"/>
</dbReference>
<evidence type="ECO:0000256" key="4">
    <source>
        <dbReference type="ARBA" id="ARBA00022485"/>
    </source>
</evidence>
<dbReference type="NCBIfam" id="TIGR01701">
    <property type="entry name" value="Fdhalpha-like"/>
    <property type="match status" value="1"/>
</dbReference>
<evidence type="ECO:0000256" key="10">
    <source>
        <dbReference type="SAM" id="MobiDB-lite"/>
    </source>
</evidence>